<comment type="cofactor">
    <cofactor evidence="1 6">
        <name>heme</name>
        <dbReference type="ChEBI" id="CHEBI:30413"/>
    </cofactor>
</comment>
<keyword evidence="9" id="KW-1185">Reference proteome</keyword>
<dbReference type="OrthoDB" id="1470350at2759"/>
<dbReference type="InParanoid" id="W3WRZ4"/>
<feature type="binding site" description="axial binding residue" evidence="6">
    <location>
        <position position="514"/>
    </location>
    <ligand>
        <name>heme</name>
        <dbReference type="ChEBI" id="CHEBI:30413"/>
    </ligand>
    <ligandPart>
        <name>Fe</name>
        <dbReference type="ChEBI" id="CHEBI:18248"/>
    </ligandPart>
</feature>
<dbReference type="PROSITE" id="PS00086">
    <property type="entry name" value="CYTOCHROME_P450"/>
    <property type="match status" value="1"/>
</dbReference>
<reference evidence="9" key="1">
    <citation type="journal article" date="2015" name="BMC Genomics">
        <title>Genomic and transcriptomic analysis of the endophytic fungus Pestalotiopsis fici reveals its lifestyle and high potential for synthesis of natural products.</title>
        <authorList>
            <person name="Wang X."/>
            <person name="Zhang X."/>
            <person name="Liu L."/>
            <person name="Xiang M."/>
            <person name="Wang W."/>
            <person name="Sun X."/>
            <person name="Che Y."/>
            <person name="Guo L."/>
            <person name="Liu G."/>
            <person name="Guo L."/>
            <person name="Wang C."/>
            <person name="Yin W.B."/>
            <person name="Stadler M."/>
            <person name="Zhang X."/>
            <person name="Liu X."/>
        </authorList>
    </citation>
    <scope>NUCLEOTIDE SEQUENCE [LARGE SCALE GENOMIC DNA]</scope>
    <source>
        <strain evidence="9">W106-1 / CGMCC3.15140</strain>
    </source>
</reference>
<dbReference type="RefSeq" id="XP_007839638.1">
    <property type="nucleotide sequence ID" value="XM_007841447.1"/>
</dbReference>
<sequence>MAVLLAILGVVILLVTGVVLQSSLSLLRNYLKARKIGVPVRIILFDHVNPLWLVVDRRVISLIKQLPFGLGNNSFTRYNFRGWEVPDRYYSHHEMGDAYILVSSLNTWLYVADPDAVIDIWRCGKEFPRDVSVTGASSPLIDMKLIIKVRNYSAILDVFGPNISTAQGAQWLKHRRITASSFNDQTNHVAWTESITVAQDVLRYWTSKSSVRTTADDLRTLSLHVMSRAGFGKSFKFQGHDEEDRSISDDLEINYKDSLKMILENCVLIFALGRNFLAKPWLPRKLRQVHAACVSFQRHLTQVYEDEKKSLAEGGSKDRNFMNSLVRASQDEATASTLGGLTESEIYGNMFTFNFAGHDTTAHTFTFALCFLAANPATQDWISEEIHHVMGDREPDEWLYSDYPRLKRCLAVIYETLRLYTPVPTSKVVDTQTPQTFTVGEKTLVLPPKTMIVPSYASLQTDPKYWGSDSLQWRPSRFIRSANAASLTDTIDTEEFITPARGIFLAWSGGPRDCVGRKFSQVESVATIASLFRDWRVDPVLRTGETADAARQRVLHQIEFDSAPVLLLQMLHPEKCPLVWRRK</sequence>
<evidence type="ECO:0000256" key="3">
    <source>
        <dbReference type="ARBA" id="ARBA00022617"/>
    </source>
</evidence>
<keyword evidence="3 6" id="KW-0349">Heme</keyword>
<dbReference type="InterPro" id="IPR036396">
    <property type="entry name" value="Cyt_P450_sf"/>
</dbReference>
<accession>W3WRZ4</accession>
<evidence type="ECO:0000256" key="2">
    <source>
        <dbReference type="ARBA" id="ARBA00010617"/>
    </source>
</evidence>
<comment type="similarity">
    <text evidence="2 7">Belongs to the cytochrome P450 family.</text>
</comment>
<dbReference type="InterPro" id="IPR002401">
    <property type="entry name" value="Cyt_P450_E_grp-I"/>
</dbReference>
<evidence type="ECO:0000256" key="4">
    <source>
        <dbReference type="ARBA" id="ARBA00022723"/>
    </source>
</evidence>
<dbReference type="PRINTS" id="PR00385">
    <property type="entry name" value="P450"/>
</dbReference>
<evidence type="ECO:0000256" key="5">
    <source>
        <dbReference type="ARBA" id="ARBA00023004"/>
    </source>
</evidence>
<keyword evidence="7" id="KW-0560">Oxidoreductase</keyword>
<keyword evidence="5 6" id="KW-0408">Iron</keyword>
<keyword evidence="4 6" id="KW-0479">Metal-binding</keyword>
<evidence type="ECO:0008006" key="10">
    <source>
        <dbReference type="Google" id="ProtNLM"/>
    </source>
</evidence>
<dbReference type="KEGG" id="pfy:PFICI_12866"/>
<dbReference type="OMA" id="YSAMHTH"/>
<proteinExistence type="inferred from homology"/>
<dbReference type="PANTHER" id="PTHR24305">
    <property type="entry name" value="CYTOCHROME P450"/>
    <property type="match status" value="1"/>
</dbReference>
<dbReference type="HOGENOM" id="CLU_001570_25_2_1"/>
<dbReference type="Pfam" id="PF00067">
    <property type="entry name" value="p450"/>
    <property type="match status" value="1"/>
</dbReference>
<dbReference type="GO" id="GO:0005506">
    <property type="term" value="F:iron ion binding"/>
    <property type="evidence" value="ECO:0007669"/>
    <property type="project" value="InterPro"/>
</dbReference>
<keyword evidence="7" id="KW-0503">Monooxygenase</keyword>
<dbReference type="InterPro" id="IPR050121">
    <property type="entry name" value="Cytochrome_P450_monoxygenase"/>
</dbReference>
<gene>
    <name evidence="8" type="ORF">PFICI_12866</name>
</gene>
<protein>
    <recommendedName>
        <fullName evidence="10">Cytochrome P450 monooxygenase</fullName>
    </recommendedName>
</protein>
<evidence type="ECO:0000313" key="9">
    <source>
        <dbReference type="Proteomes" id="UP000030651"/>
    </source>
</evidence>
<dbReference type="InterPro" id="IPR001128">
    <property type="entry name" value="Cyt_P450"/>
</dbReference>
<dbReference type="EMBL" id="KI912118">
    <property type="protein sequence ID" value="ETS75922.1"/>
    <property type="molecule type" value="Genomic_DNA"/>
</dbReference>
<dbReference type="PANTHER" id="PTHR24305:SF166">
    <property type="entry name" value="CYTOCHROME P450 12A4, MITOCHONDRIAL-RELATED"/>
    <property type="match status" value="1"/>
</dbReference>
<dbReference type="PRINTS" id="PR00463">
    <property type="entry name" value="EP450I"/>
</dbReference>
<dbReference type="STRING" id="1229662.W3WRZ4"/>
<dbReference type="GO" id="GO:0016705">
    <property type="term" value="F:oxidoreductase activity, acting on paired donors, with incorporation or reduction of molecular oxygen"/>
    <property type="evidence" value="ECO:0007669"/>
    <property type="project" value="InterPro"/>
</dbReference>
<dbReference type="AlphaFoldDB" id="W3WRZ4"/>
<dbReference type="eggNOG" id="KOG0157">
    <property type="taxonomic scope" value="Eukaryota"/>
</dbReference>
<dbReference type="SUPFAM" id="SSF48264">
    <property type="entry name" value="Cytochrome P450"/>
    <property type="match status" value="1"/>
</dbReference>
<name>W3WRZ4_PESFW</name>
<dbReference type="Gene3D" id="1.10.630.10">
    <property type="entry name" value="Cytochrome P450"/>
    <property type="match status" value="1"/>
</dbReference>
<dbReference type="GO" id="GO:0020037">
    <property type="term" value="F:heme binding"/>
    <property type="evidence" value="ECO:0007669"/>
    <property type="project" value="InterPro"/>
</dbReference>
<dbReference type="Proteomes" id="UP000030651">
    <property type="component" value="Unassembled WGS sequence"/>
</dbReference>
<organism evidence="8 9">
    <name type="scientific">Pestalotiopsis fici (strain W106-1 / CGMCC3.15140)</name>
    <dbReference type="NCBI Taxonomy" id="1229662"/>
    <lineage>
        <taxon>Eukaryota</taxon>
        <taxon>Fungi</taxon>
        <taxon>Dikarya</taxon>
        <taxon>Ascomycota</taxon>
        <taxon>Pezizomycotina</taxon>
        <taxon>Sordariomycetes</taxon>
        <taxon>Xylariomycetidae</taxon>
        <taxon>Amphisphaeriales</taxon>
        <taxon>Sporocadaceae</taxon>
        <taxon>Pestalotiopsis</taxon>
    </lineage>
</organism>
<dbReference type="InterPro" id="IPR017972">
    <property type="entry name" value="Cyt_P450_CS"/>
</dbReference>
<evidence type="ECO:0000313" key="8">
    <source>
        <dbReference type="EMBL" id="ETS75922.1"/>
    </source>
</evidence>
<dbReference type="GO" id="GO:0004497">
    <property type="term" value="F:monooxygenase activity"/>
    <property type="evidence" value="ECO:0007669"/>
    <property type="project" value="UniProtKB-KW"/>
</dbReference>
<evidence type="ECO:0000256" key="7">
    <source>
        <dbReference type="RuleBase" id="RU000461"/>
    </source>
</evidence>
<evidence type="ECO:0000256" key="1">
    <source>
        <dbReference type="ARBA" id="ARBA00001971"/>
    </source>
</evidence>
<dbReference type="CDD" id="cd11070">
    <property type="entry name" value="CYP56-like"/>
    <property type="match status" value="1"/>
</dbReference>
<dbReference type="GeneID" id="19277879"/>
<evidence type="ECO:0000256" key="6">
    <source>
        <dbReference type="PIRSR" id="PIRSR602401-1"/>
    </source>
</evidence>